<proteinExistence type="predicted"/>
<dbReference type="Gene3D" id="2.40.360.20">
    <property type="match status" value="1"/>
</dbReference>
<reference evidence="3" key="1">
    <citation type="submission" date="2022-06" db="EMBL/GenBank/DDBJ databases">
        <title>Novel species in genus Dyadobacter.</title>
        <authorList>
            <person name="Ma C."/>
        </authorList>
    </citation>
    <scope>NUCLEOTIDE SEQUENCE</scope>
    <source>
        <strain evidence="3">CY22</strain>
    </source>
</reference>
<feature type="chain" id="PRO_5045857808" description="DUF3108 domain-containing protein" evidence="1">
    <location>
        <begin position="22"/>
        <end position="231"/>
    </location>
</feature>
<dbReference type="Pfam" id="PF21347">
    <property type="entry name" value="DUF3108_like"/>
    <property type="match status" value="1"/>
</dbReference>
<keyword evidence="4" id="KW-1185">Reference proteome</keyword>
<keyword evidence="1" id="KW-0732">Signal</keyword>
<dbReference type="EMBL" id="CP098805">
    <property type="protein sequence ID" value="USJ31715.1"/>
    <property type="molecule type" value="Genomic_DNA"/>
</dbReference>
<evidence type="ECO:0000313" key="4">
    <source>
        <dbReference type="Proteomes" id="UP001055420"/>
    </source>
</evidence>
<organism evidence="3 4">
    <name type="scientific">Dyadobacter chenhuakuii</name>
    <dbReference type="NCBI Taxonomy" id="2909339"/>
    <lineage>
        <taxon>Bacteria</taxon>
        <taxon>Pseudomonadati</taxon>
        <taxon>Bacteroidota</taxon>
        <taxon>Cytophagia</taxon>
        <taxon>Cytophagales</taxon>
        <taxon>Spirosomataceae</taxon>
        <taxon>Dyadobacter</taxon>
    </lineage>
</organism>
<name>A0ABY4XMV9_9BACT</name>
<dbReference type="Proteomes" id="UP001055420">
    <property type="component" value="Chromosome"/>
</dbReference>
<protein>
    <recommendedName>
        <fullName evidence="2">DUF3108 domain-containing protein</fullName>
    </recommendedName>
</protein>
<sequence length="231" mass="26150">MKKLLLWSLLLLFFIQTKSIAQDCGGLVLKQGSGFEMMNYDGKGKETGKIIYKILDVSTEGAFTVFNIEMEAMNPKGKSELKNVYKMKCDGNVISMDAKSLISQEQLKSFQNMEMKFTYENIEYPTKYNVGDKLKDASVKGNGQSGPMAVNFDMMIKNRNVTGQEKLTLPAGTFDAYKIKSDLSFEMRMGFPVKMEMESISYRAPGVAWDLKTETYRKGKLIGRSELTKIY</sequence>
<dbReference type="RefSeq" id="WP_235164951.1">
    <property type="nucleotide sequence ID" value="NZ_CP098805.1"/>
</dbReference>
<evidence type="ECO:0000256" key="1">
    <source>
        <dbReference type="SAM" id="SignalP"/>
    </source>
</evidence>
<dbReference type="InterPro" id="IPR049279">
    <property type="entry name" value="DUF3108-like"/>
</dbReference>
<evidence type="ECO:0000259" key="2">
    <source>
        <dbReference type="Pfam" id="PF21347"/>
    </source>
</evidence>
<feature type="signal peptide" evidence="1">
    <location>
        <begin position="1"/>
        <end position="21"/>
    </location>
</feature>
<feature type="domain" description="DUF3108" evidence="2">
    <location>
        <begin position="30"/>
        <end position="227"/>
    </location>
</feature>
<evidence type="ECO:0000313" key="3">
    <source>
        <dbReference type="EMBL" id="USJ31715.1"/>
    </source>
</evidence>
<accession>A0ABY4XMV9</accession>
<gene>
    <name evidence="3" type="ORF">NFI80_03035</name>
</gene>